<evidence type="ECO:0000313" key="4">
    <source>
        <dbReference type="WBParaSite" id="nRc.2.0.1.t06314-RA"/>
    </source>
</evidence>
<organism evidence="3 4">
    <name type="scientific">Romanomermis culicivorax</name>
    <name type="common">Nematode worm</name>
    <dbReference type="NCBI Taxonomy" id="13658"/>
    <lineage>
        <taxon>Eukaryota</taxon>
        <taxon>Metazoa</taxon>
        <taxon>Ecdysozoa</taxon>
        <taxon>Nematoda</taxon>
        <taxon>Enoplea</taxon>
        <taxon>Dorylaimia</taxon>
        <taxon>Mermithida</taxon>
        <taxon>Mermithoidea</taxon>
        <taxon>Mermithidae</taxon>
        <taxon>Romanomermis</taxon>
    </lineage>
</organism>
<dbReference type="WBParaSite" id="nRc.2.0.1.t06314-RA">
    <property type="protein sequence ID" value="nRc.2.0.1.t06314-RA"/>
    <property type="gene ID" value="nRc.2.0.1.g06314"/>
</dbReference>
<keyword evidence="3" id="KW-1185">Reference proteome</keyword>
<feature type="compositionally biased region" description="Basic residues" evidence="2">
    <location>
        <begin position="43"/>
        <end position="61"/>
    </location>
</feature>
<sequence>MEEEAKERIRLQREQMEEELKRNMAIYNEKVRQMEIEFGLQKGKAKPSKAKPSKDQKRKVAAIHPSQ</sequence>
<protein>
    <submittedName>
        <fullName evidence="4">Uncharacterized protein</fullName>
    </submittedName>
</protein>
<proteinExistence type="predicted"/>
<accession>A0A915HWQ0</accession>
<dbReference type="Proteomes" id="UP000887565">
    <property type="component" value="Unplaced"/>
</dbReference>
<name>A0A915HWQ0_ROMCU</name>
<feature type="region of interest" description="Disordered" evidence="2">
    <location>
        <begin position="39"/>
        <end position="67"/>
    </location>
</feature>
<evidence type="ECO:0000256" key="1">
    <source>
        <dbReference type="SAM" id="Coils"/>
    </source>
</evidence>
<reference evidence="4" key="1">
    <citation type="submission" date="2022-11" db="UniProtKB">
        <authorList>
            <consortium name="WormBaseParasite"/>
        </authorList>
    </citation>
    <scope>IDENTIFICATION</scope>
</reference>
<keyword evidence="1" id="KW-0175">Coiled coil</keyword>
<evidence type="ECO:0000313" key="3">
    <source>
        <dbReference type="Proteomes" id="UP000887565"/>
    </source>
</evidence>
<feature type="coiled-coil region" evidence="1">
    <location>
        <begin position="1"/>
        <end position="37"/>
    </location>
</feature>
<dbReference type="AlphaFoldDB" id="A0A915HWQ0"/>
<evidence type="ECO:0000256" key="2">
    <source>
        <dbReference type="SAM" id="MobiDB-lite"/>
    </source>
</evidence>